<keyword evidence="7 11" id="KW-0283">Flagellar rotation</keyword>
<keyword evidence="9 11" id="KW-0975">Bacterial flagellum</keyword>
<dbReference type="Pfam" id="PF14841">
    <property type="entry name" value="FliG_M"/>
    <property type="match status" value="1"/>
</dbReference>
<name>M9RXW4_9RHOB</name>
<evidence type="ECO:0000259" key="12">
    <source>
        <dbReference type="Pfam" id="PF01706"/>
    </source>
</evidence>
<dbReference type="PANTHER" id="PTHR30534">
    <property type="entry name" value="FLAGELLAR MOTOR SWITCH PROTEIN FLIG"/>
    <property type="match status" value="1"/>
</dbReference>
<evidence type="ECO:0000259" key="14">
    <source>
        <dbReference type="Pfam" id="PF14842"/>
    </source>
</evidence>
<evidence type="ECO:0000259" key="13">
    <source>
        <dbReference type="Pfam" id="PF14841"/>
    </source>
</evidence>
<dbReference type="GO" id="GO:0009425">
    <property type="term" value="C:bacterial-type flagellum basal body"/>
    <property type="evidence" value="ECO:0007669"/>
    <property type="project" value="UniProtKB-SubCell"/>
</dbReference>
<feature type="domain" description="Flagellar motor switch protein FliG C-terminal" evidence="12">
    <location>
        <begin position="231"/>
        <end position="337"/>
    </location>
</feature>
<evidence type="ECO:0000256" key="9">
    <source>
        <dbReference type="ARBA" id="ARBA00023143"/>
    </source>
</evidence>
<feature type="domain" description="Flagellar motor switch protein FliG N-terminal" evidence="14">
    <location>
        <begin position="18"/>
        <end position="119"/>
    </location>
</feature>
<dbReference type="InterPro" id="IPR032779">
    <property type="entry name" value="FliG_M"/>
</dbReference>
<dbReference type="GO" id="GO:0005886">
    <property type="term" value="C:plasma membrane"/>
    <property type="evidence" value="ECO:0007669"/>
    <property type="project" value="UniProtKB-SubCell"/>
</dbReference>
<gene>
    <name evidence="15" type="primary">fliG</name>
    <name evidence="15" type="ORF">OA238_118p0530</name>
</gene>
<dbReference type="OrthoDB" id="9780302at2"/>
<evidence type="ECO:0000256" key="1">
    <source>
        <dbReference type="ARBA" id="ARBA00004117"/>
    </source>
</evidence>
<keyword evidence="8 11" id="KW-0472">Membrane</keyword>
<keyword evidence="11" id="KW-0997">Cell inner membrane</keyword>
<feature type="domain" description="Flagellar motor switch protein FliG middle" evidence="13">
    <location>
        <begin position="129"/>
        <end position="201"/>
    </location>
</feature>
<keyword evidence="6 11" id="KW-0145">Chemotaxis</keyword>
<reference evidence="15 16" key="1">
    <citation type="journal article" date="2013" name="PLoS ONE">
        <title>Poles Apart: Arctic and Antarctic Octadecabacter strains Share High Genome Plasticity and a New Type of Xanthorhodopsin.</title>
        <authorList>
            <person name="Vollmers J."/>
            <person name="Voget S."/>
            <person name="Dietrich S."/>
            <person name="Gollnow K."/>
            <person name="Smits M."/>
            <person name="Meyer K."/>
            <person name="Brinkhoff T."/>
            <person name="Simon M."/>
            <person name="Daniel R."/>
        </authorList>
    </citation>
    <scope>NUCLEOTIDE SEQUENCE [LARGE SCALE GENOMIC DNA]</scope>
    <source>
        <strain evidence="15 16">238</strain>
        <plasmid evidence="16">Plasmid pOA238_118</plasmid>
    </source>
</reference>
<dbReference type="SUPFAM" id="SSF48029">
    <property type="entry name" value="FliG"/>
    <property type="match status" value="2"/>
</dbReference>
<protein>
    <recommendedName>
        <fullName evidence="4 11">Flagellar motor switch protein FliG</fullName>
    </recommendedName>
</protein>
<dbReference type="GO" id="GO:0006935">
    <property type="term" value="P:chemotaxis"/>
    <property type="evidence" value="ECO:0007669"/>
    <property type="project" value="UniProtKB-KW"/>
</dbReference>
<keyword evidence="5 11" id="KW-1003">Cell membrane</keyword>
<keyword evidence="16" id="KW-1185">Reference proteome</keyword>
<dbReference type="GO" id="GO:0071973">
    <property type="term" value="P:bacterial-type flagellum-dependent cell motility"/>
    <property type="evidence" value="ECO:0007669"/>
    <property type="project" value="InterPro"/>
</dbReference>
<evidence type="ECO:0000256" key="6">
    <source>
        <dbReference type="ARBA" id="ARBA00022500"/>
    </source>
</evidence>
<evidence type="ECO:0000256" key="8">
    <source>
        <dbReference type="ARBA" id="ARBA00023136"/>
    </source>
</evidence>
<dbReference type="InterPro" id="IPR023087">
    <property type="entry name" value="Flg_Motor_Flig_C"/>
</dbReference>
<evidence type="ECO:0000256" key="11">
    <source>
        <dbReference type="PIRNR" id="PIRNR003161"/>
    </source>
</evidence>
<organism evidence="15 16">
    <name type="scientific">Octadecabacter arcticus 238</name>
    <dbReference type="NCBI Taxonomy" id="391616"/>
    <lineage>
        <taxon>Bacteria</taxon>
        <taxon>Pseudomonadati</taxon>
        <taxon>Pseudomonadota</taxon>
        <taxon>Alphaproteobacteria</taxon>
        <taxon>Rhodobacterales</taxon>
        <taxon>Roseobacteraceae</taxon>
        <taxon>Octadecabacter</taxon>
    </lineage>
</organism>
<evidence type="ECO:0000256" key="7">
    <source>
        <dbReference type="ARBA" id="ARBA00022779"/>
    </source>
</evidence>
<keyword evidence="15" id="KW-0614">Plasmid</keyword>
<dbReference type="HOGENOM" id="CLU_047835_2_0_5"/>
<evidence type="ECO:0000256" key="10">
    <source>
        <dbReference type="ARBA" id="ARBA00025598"/>
    </source>
</evidence>
<dbReference type="GO" id="GO:0003774">
    <property type="term" value="F:cytoskeletal motor activity"/>
    <property type="evidence" value="ECO:0007669"/>
    <property type="project" value="InterPro"/>
</dbReference>
<sequence>MADADLTDLTDAEITERMTGTQKSAILMMLLGEEEAAEILKNLSPREVQHLGGAMYAVRNTNQQAVNAVLDEFLAIIKKQTSLGLGAGNYIRNILNRALGEDKAQSVLSRITPASSERPIEILDWMDARSIAELLQDEHPQIIALVTSYLDYSQASDVLNLLPEDLQAEIVQRIATLETVDPQALRELEQVMQMKFKANTSLRSTKVGGIKAAAKIMNFTKANTEKRILTSIKRNDKDLMQAIQDNMFTFDNLGMSDDRSLQTLLRSVEPEDLIMALKGAPEDLQIKLFGCMSTRAAANIKDEMDVLGPVRLTEVQTAQKKIIESARKMSDEGTIVLAGRGGDEMV</sequence>
<evidence type="ECO:0000256" key="4">
    <source>
        <dbReference type="ARBA" id="ARBA00021870"/>
    </source>
</evidence>
<keyword evidence="15" id="KW-0966">Cell projection</keyword>
<comment type="similarity">
    <text evidence="3 11">Belongs to the FliG family.</text>
</comment>
<dbReference type="Pfam" id="PF01706">
    <property type="entry name" value="FliG_C"/>
    <property type="match status" value="1"/>
</dbReference>
<dbReference type="PIRSF" id="PIRSF003161">
    <property type="entry name" value="FliG"/>
    <property type="match status" value="1"/>
</dbReference>
<dbReference type="AlphaFoldDB" id="M9RXW4"/>
<dbReference type="Gene3D" id="1.10.220.30">
    <property type="match status" value="3"/>
</dbReference>
<dbReference type="KEGG" id="oar:OA238_118p0530"/>
<dbReference type="NCBIfam" id="TIGR00207">
    <property type="entry name" value="fliG"/>
    <property type="match status" value="1"/>
</dbReference>
<keyword evidence="15" id="KW-0969">Cilium</keyword>
<accession>M9RXW4</accession>
<evidence type="ECO:0000313" key="16">
    <source>
        <dbReference type="Proteomes" id="UP000004688"/>
    </source>
</evidence>
<evidence type="ECO:0000256" key="5">
    <source>
        <dbReference type="ARBA" id="ARBA00022475"/>
    </source>
</evidence>
<dbReference type="Proteomes" id="UP000004688">
    <property type="component" value="Plasmid pOA238_118"/>
</dbReference>
<dbReference type="EMBL" id="CP003743">
    <property type="protein sequence ID" value="AGI74750.1"/>
    <property type="molecule type" value="Genomic_DNA"/>
</dbReference>
<comment type="function">
    <text evidence="10 11">FliG is one of three proteins (FliG, FliN, FliM) that forms the rotor-mounted switch complex (C ring), located at the base of the basal body. This complex interacts with the CheY and CheZ chemotaxis proteins, in addition to contacting components of the motor that determine the direction of flagellar rotation.</text>
</comment>
<dbReference type="InterPro" id="IPR028263">
    <property type="entry name" value="FliG_N"/>
</dbReference>
<geneLocation type="plasmid" evidence="15 16">
    <name>pOA238_118</name>
</geneLocation>
<evidence type="ECO:0000313" key="15">
    <source>
        <dbReference type="EMBL" id="AGI74750.1"/>
    </source>
</evidence>
<keyword evidence="15" id="KW-0282">Flagellum</keyword>
<dbReference type="PRINTS" id="PR00954">
    <property type="entry name" value="FLGMOTORFLIG"/>
</dbReference>
<dbReference type="PANTHER" id="PTHR30534:SF0">
    <property type="entry name" value="FLAGELLAR MOTOR SWITCH PROTEIN FLIG"/>
    <property type="match status" value="1"/>
</dbReference>
<proteinExistence type="inferred from homology"/>
<evidence type="ECO:0000256" key="2">
    <source>
        <dbReference type="ARBA" id="ARBA00004413"/>
    </source>
</evidence>
<dbReference type="RefSeq" id="WP_015497658.1">
    <property type="nucleotide sequence ID" value="NC_020909.1"/>
</dbReference>
<dbReference type="Pfam" id="PF14842">
    <property type="entry name" value="FliG_N"/>
    <property type="match status" value="1"/>
</dbReference>
<dbReference type="InterPro" id="IPR011002">
    <property type="entry name" value="FliG_a-hlx"/>
</dbReference>
<evidence type="ECO:0000256" key="3">
    <source>
        <dbReference type="ARBA" id="ARBA00010299"/>
    </source>
</evidence>
<comment type="subcellular location">
    <subcellularLocation>
        <location evidence="1 11">Bacterial flagellum basal body</location>
    </subcellularLocation>
    <subcellularLocation>
        <location evidence="11">Cell inner membrane</location>
        <topology evidence="11">Peripheral membrane protein</topology>
        <orientation evidence="11">Cytoplasmic side</orientation>
    </subcellularLocation>
    <subcellularLocation>
        <location evidence="2">Cell membrane</location>
        <topology evidence="2">Peripheral membrane protein</topology>
        <orientation evidence="2">Cytoplasmic side</orientation>
    </subcellularLocation>
</comment>
<dbReference type="InterPro" id="IPR000090">
    <property type="entry name" value="Flg_Motor_Flig"/>
</dbReference>